<organism evidence="7 8">
    <name type="scientific">Ichthyophthirius multifiliis</name>
    <name type="common">White spot disease agent</name>
    <name type="synonym">Ich</name>
    <dbReference type="NCBI Taxonomy" id="5932"/>
    <lineage>
        <taxon>Eukaryota</taxon>
        <taxon>Sar</taxon>
        <taxon>Alveolata</taxon>
        <taxon>Ciliophora</taxon>
        <taxon>Intramacronucleata</taxon>
        <taxon>Oligohymenophorea</taxon>
        <taxon>Hymenostomatida</taxon>
        <taxon>Ophryoglenina</taxon>
        <taxon>Ichthyophthirius</taxon>
    </lineage>
</organism>
<feature type="domain" description="Protein kinase" evidence="6">
    <location>
        <begin position="1"/>
        <end position="175"/>
    </location>
</feature>
<name>G0R415_ICHMU</name>
<dbReference type="InterPro" id="IPR000719">
    <property type="entry name" value="Prot_kinase_dom"/>
</dbReference>
<dbReference type="InterPro" id="IPR011009">
    <property type="entry name" value="Kinase-like_dom_sf"/>
</dbReference>
<dbReference type="GO" id="GO:0000045">
    <property type="term" value="P:autophagosome assembly"/>
    <property type="evidence" value="ECO:0007669"/>
    <property type="project" value="TreeGrafter"/>
</dbReference>
<accession>G0R415</accession>
<dbReference type="Pfam" id="PF00069">
    <property type="entry name" value="Pkinase"/>
    <property type="match status" value="1"/>
</dbReference>
<dbReference type="GO" id="GO:0000407">
    <property type="term" value="C:phagophore assembly site"/>
    <property type="evidence" value="ECO:0007669"/>
    <property type="project" value="TreeGrafter"/>
</dbReference>
<reference evidence="7 8" key="1">
    <citation type="submission" date="2011-07" db="EMBL/GenBank/DDBJ databases">
        <authorList>
            <person name="Coyne R."/>
            <person name="Brami D."/>
            <person name="Johnson J."/>
            <person name="Hostetler J."/>
            <person name="Hannick L."/>
            <person name="Clark T."/>
            <person name="Cassidy-Hanley D."/>
            <person name="Inman J."/>
        </authorList>
    </citation>
    <scope>NUCLEOTIDE SEQUENCE [LARGE SCALE GENOMIC DNA]</scope>
    <source>
        <strain evidence="7 8">G5</strain>
    </source>
</reference>
<dbReference type="GO" id="GO:0010506">
    <property type="term" value="P:regulation of autophagy"/>
    <property type="evidence" value="ECO:0007669"/>
    <property type="project" value="InterPro"/>
</dbReference>
<dbReference type="PROSITE" id="PS50011">
    <property type="entry name" value="PROTEIN_KINASE_DOM"/>
    <property type="match status" value="1"/>
</dbReference>
<dbReference type="InParanoid" id="G0R415"/>
<keyword evidence="8" id="KW-1185">Reference proteome</keyword>
<dbReference type="PANTHER" id="PTHR24348:SF22">
    <property type="entry name" value="NON-SPECIFIC SERINE_THREONINE PROTEIN KINASE"/>
    <property type="match status" value="1"/>
</dbReference>
<dbReference type="GeneID" id="14903862"/>
<dbReference type="Gene3D" id="1.10.510.10">
    <property type="entry name" value="Transferase(Phosphotransferase) domain 1"/>
    <property type="match status" value="1"/>
</dbReference>
<dbReference type="GO" id="GO:0016020">
    <property type="term" value="C:membrane"/>
    <property type="evidence" value="ECO:0007669"/>
    <property type="project" value="TreeGrafter"/>
</dbReference>
<dbReference type="Proteomes" id="UP000008983">
    <property type="component" value="Unassembled WGS sequence"/>
</dbReference>
<dbReference type="SMART" id="SM00220">
    <property type="entry name" value="S_TKc"/>
    <property type="match status" value="1"/>
</dbReference>
<dbReference type="GO" id="GO:0004674">
    <property type="term" value="F:protein serine/threonine kinase activity"/>
    <property type="evidence" value="ECO:0007669"/>
    <property type="project" value="UniProtKB-EC"/>
</dbReference>
<dbReference type="GO" id="GO:0005524">
    <property type="term" value="F:ATP binding"/>
    <property type="evidence" value="ECO:0007669"/>
    <property type="project" value="UniProtKB-KW"/>
</dbReference>
<dbReference type="PANTHER" id="PTHR24348">
    <property type="entry name" value="SERINE/THREONINE-PROTEIN KINASE UNC-51-RELATED"/>
    <property type="match status" value="1"/>
</dbReference>
<keyword evidence="2" id="KW-0547">Nucleotide-binding</keyword>
<evidence type="ECO:0000313" key="8">
    <source>
        <dbReference type="Proteomes" id="UP000008983"/>
    </source>
</evidence>
<protein>
    <submittedName>
        <fullName evidence="7">Protein kinase domain protein</fullName>
        <ecNumber evidence="7">2.7.11.1</ecNumber>
    </submittedName>
</protein>
<keyword evidence="4" id="KW-0067">ATP-binding</keyword>
<dbReference type="GO" id="GO:0005776">
    <property type="term" value="C:autophagosome"/>
    <property type="evidence" value="ECO:0007669"/>
    <property type="project" value="TreeGrafter"/>
</dbReference>
<dbReference type="GO" id="GO:0005829">
    <property type="term" value="C:cytosol"/>
    <property type="evidence" value="ECO:0007669"/>
    <property type="project" value="TreeGrafter"/>
</dbReference>
<dbReference type="RefSeq" id="XP_004027134.1">
    <property type="nucleotide sequence ID" value="XM_004027085.1"/>
</dbReference>
<dbReference type="InterPro" id="IPR045269">
    <property type="entry name" value="Atg1-like"/>
</dbReference>
<sequence length="266" mass="31080">MAKIIDNFILLETIAQGTFGEIHKGRNLISKDAVANFFVCKTLNQNAVFNKKFDSFLHQNFHYIAPELLIPSTNNNNDFSNDVFSLGVVLYEMLFGTLPFEKYANSKEDLISFYQNNNILNILQQDVKLLSEKMSFLITKMITLEPELRIQWQNINEIIQEQPQQLQSPPPHPTPPQQHQQIQEEDVLFDVSKELSAQTKSRKQLILAHFLADIACIDIMYTKFLGKKRLDTLNHPYFKKLNEISLDKLLENLENKFKLYEYHRNE</sequence>
<dbReference type="EC" id="2.7.11.1" evidence="7"/>
<dbReference type="EMBL" id="GL984320">
    <property type="protein sequence ID" value="EGR27789.1"/>
    <property type="molecule type" value="Genomic_DNA"/>
</dbReference>
<keyword evidence="1 7" id="KW-0808">Transferase</keyword>
<dbReference type="SUPFAM" id="SSF56112">
    <property type="entry name" value="Protein kinase-like (PK-like)"/>
    <property type="match status" value="1"/>
</dbReference>
<evidence type="ECO:0000259" key="6">
    <source>
        <dbReference type="PROSITE" id="PS50011"/>
    </source>
</evidence>
<evidence type="ECO:0000256" key="4">
    <source>
        <dbReference type="ARBA" id="ARBA00022840"/>
    </source>
</evidence>
<proteinExistence type="predicted"/>
<dbReference type="STRING" id="857967.G0R415"/>
<evidence type="ECO:0000313" key="7">
    <source>
        <dbReference type="EMBL" id="EGR27789.1"/>
    </source>
</evidence>
<evidence type="ECO:0000256" key="2">
    <source>
        <dbReference type="ARBA" id="ARBA00022741"/>
    </source>
</evidence>
<gene>
    <name evidence="7" type="ORF">IMG5_188910</name>
</gene>
<evidence type="ECO:0000256" key="3">
    <source>
        <dbReference type="ARBA" id="ARBA00022777"/>
    </source>
</evidence>
<dbReference type="AlphaFoldDB" id="G0R415"/>
<evidence type="ECO:0000256" key="1">
    <source>
        <dbReference type="ARBA" id="ARBA00022679"/>
    </source>
</evidence>
<feature type="region of interest" description="Disordered" evidence="5">
    <location>
        <begin position="162"/>
        <end position="182"/>
    </location>
</feature>
<keyword evidence="3 7" id="KW-0418">Kinase</keyword>
<evidence type="ECO:0000256" key="5">
    <source>
        <dbReference type="SAM" id="MobiDB-lite"/>
    </source>
</evidence>